<feature type="repeat" description="TPR" evidence="3">
    <location>
        <begin position="587"/>
        <end position="620"/>
    </location>
</feature>
<proteinExistence type="predicted"/>
<accession>A0A814R3X3</accession>
<feature type="repeat" description="TPR" evidence="3">
    <location>
        <begin position="629"/>
        <end position="662"/>
    </location>
</feature>
<protein>
    <recommendedName>
        <fullName evidence="8">Tetratricopeptide repeat protein</fullName>
    </recommendedName>
</protein>
<dbReference type="Pfam" id="PF13181">
    <property type="entry name" value="TPR_8"/>
    <property type="match status" value="2"/>
</dbReference>
<dbReference type="SUPFAM" id="SSF56399">
    <property type="entry name" value="ADP-ribosylation"/>
    <property type="match status" value="1"/>
</dbReference>
<evidence type="ECO:0008006" key="8">
    <source>
        <dbReference type="Google" id="ProtNLM"/>
    </source>
</evidence>
<dbReference type="InterPro" id="IPR011990">
    <property type="entry name" value="TPR-like_helical_dom_sf"/>
</dbReference>
<keyword evidence="7" id="KW-1185">Reference proteome</keyword>
<feature type="repeat" description="TPR" evidence="3">
    <location>
        <begin position="503"/>
        <end position="536"/>
    </location>
</feature>
<organism evidence="5 7">
    <name type="scientific">Adineta ricciae</name>
    <name type="common">Rotifer</name>
    <dbReference type="NCBI Taxonomy" id="249248"/>
    <lineage>
        <taxon>Eukaryota</taxon>
        <taxon>Metazoa</taxon>
        <taxon>Spiralia</taxon>
        <taxon>Gnathifera</taxon>
        <taxon>Rotifera</taxon>
        <taxon>Eurotatoria</taxon>
        <taxon>Bdelloidea</taxon>
        <taxon>Adinetida</taxon>
        <taxon>Adinetidae</taxon>
        <taxon>Adineta</taxon>
    </lineage>
</organism>
<dbReference type="InterPro" id="IPR019734">
    <property type="entry name" value="TPR_rpt"/>
</dbReference>
<feature type="repeat" description="TPR" evidence="3">
    <location>
        <begin position="461"/>
        <end position="494"/>
    </location>
</feature>
<keyword evidence="1" id="KW-0677">Repeat</keyword>
<gene>
    <name evidence="6" type="ORF">EDS130_LOCUS40280</name>
    <name evidence="5" type="ORF">XAT740_LOCUS19764</name>
</gene>
<dbReference type="Gene3D" id="3.90.176.10">
    <property type="entry name" value="Toxin ADP-ribosyltransferase, Chain A, domain 1"/>
    <property type="match status" value="1"/>
</dbReference>
<name>A0A814R3X3_ADIRI</name>
<dbReference type="Pfam" id="PF13424">
    <property type="entry name" value="TPR_12"/>
    <property type="match status" value="2"/>
</dbReference>
<evidence type="ECO:0000256" key="1">
    <source>
        <dbReference type="ARBA" id="ARBA00022737"/>
    </source>
</evidence>
<feature type="region of interest" description="Disordered" evidence="4">
    <location>
        <begin position="1"/>
        <end position="26"/>
    </location>
</feature>
<reference evidence="5" key="1">
    <citation type="submission" date="2021-02" db="EMBL/GenBank/DDBJ databases">
        <authorList>
            <person name="Nowell W R."/>
        </authorList>
    </citation>
    <scope>NUCLEOTIDE SEQUENCE</scope>
</reference>
<feature type="repeat" description="TPR" evidence="3">
    <location>
        <begin position="545"/>
        <end position="578"/>
    </location>
</feature>
<comment type="caution">
    <text evidence="5">The sequence shown here is derived from an EMBL/GenBank/DDBJ whole genome shotgun (WGS) entry which is preliminary data.</text>
</comment>
<dbReference type="PROSITE" id="PS50005">
    <property type="entry name" value="TPR"/>
    <property type="match status" value="5"/>
</dbReference>
<keyword evidence="2 3" id="KW-0802">TPR repeat</keyword>
<evidence type="ECO:0000256" key="3">
    <source>
        <dbReference type="PROSITE-ProRule" id="PRU00339"/>
    </source>
</evidence>
<dbReference type="OrthoDB" id="5986190at2759"/>
<dbReference type="PANTHER" id="PTHR45641:SF19">
    <property type="entry name" value="NEPHROCYSTIN-3"/>
    <property type="match status" value="1"/>
</dbReference>
<dbReference type="Gene3D" id="1.25.40.10">
    <property type="entry name" value="Tetratricopeptide repeat domain"/>
    <property type="match status" value="2"/>
</dbReference>
<dbReference type="Proteomes" id="UP000663852">
    <property type="component" value="Unassembled WGS sequence"/>
</dbReference>
<sequence>MGAGKPGSIKNTDQPSTTSEHNPERRRVNNIQNIRSIRMICLYNTADSKSKDWQQAIADIQQAVHNNITFSDSDQCLEFIQNDDMRVCVVIFGSLGQEFISRIHDMPQVDSVFIYSDNRPRDEQLIKLWTKINGVFRDTAPICRVLKKTIQQCEQNTIPLSFLPSPIVLDQLDLPFLYAHILKEVILTSNFEEKHLKEFIDYCRELFANNKEELVDVKEFESKYRTQTPIWWYTNDCFLNPMLNYALRTMNGEMITSISFFIVDLHRQIVQLHQEQYKSKPSSSAIFTVYHAQGLTKVDFEQLKKSRGGLISFNNFLLTSKNSKHSLSFAQDNGTKGDLVGIMFIMKIDPSQSSFPFASVRDVSYSNAEDGILFSMPTLFRINDIKRLAANNRVQEVSLTLVSDKDKDLALLTNYIRQENTPDKQGWYQLGSLLMKMNYLDKAEQFYQFLLDQTKDMTNKAAIYSQLGQIKDIEKKYSEATAFYEKAIAIYQKTPPTDQLDLANLYFNIGLIYSKIDNTSKAISAHKEALKIREQLLPPDHIDLAKSYGNVGLLCVNSNDYSAAISYFEKELLINEKILPANHPGLAVCLMDIGMLSYNNGNYSKALSSFEKALEIRQKILPPNHPDLAELYNIIGLAYNNMSDHSKALSNHEKALDIREKALPKNHPDIGASLNNIGVTHENMENHVKARSFLVRAIENGECSLSPDDPILQMRKENLERIKEKL</sequence>
<feature type="compositionally biased region" description="Polar residues" evidence="4">
    <location>
        <begin position="9"/>
        <end position="20"/>
    </location>
</feature>
<evidence type="ECO:0000313" key="6">
    <source>
        <dbReference type="EMBL" id="CAF1462986.1"/>
    </source>
</evidence>
<dbReference type="PANTHER" id="PTHR45641">
    <property type="entry name" value="TETRATRICOPEPTIDE REPEAT PROTEIN (AFU_ORTHOLOGUE AFUA_6G03870)"/>
    <property type="match status" value="1"/>
</dbReference>
<dbReference type="SUPFAM" id="SSF48452">
    <property type="entry name" value="TPR-like"/>
    <property type="match status" value="2"/>
</dbReference>
<evidence type="ECO:0000313" key="7">
    <source>
        <dbReference type="Proteomes" id="UP000663828"/>
    </source>
</evidence>
<dbReference type="SMART" id="SM00028">
    <property type="entry name" value="TPR"/>
    <property type="match status" value="7"/>
</dbReference>
<evidence type="ECO:0000256" key="2">
    <source>
        <dbReference type="ARBA" id="ARBA00022803"/>
    </source>
</evidence>
<evidence type="ECO:0000256" key="4">
    <source>
        <dbReference type="SAM" id="MobiDB-lite"/>
    </source>
</evidence>
<dbReference type="EMBL" id="CAJNOJ010000481">
    <property type="protein sequence ID" value="CAF1462986.1"/>
    <property type="molecule type" value="Genomic_DNA"/>
</dbReference>
<evidence type="ECO:0000313" key="5">
    <source>
        <dbReference type="EMBL" id="CAF1128346.1"/>
    </source>
</evidence>
<dbReference type="Proteomes" id="UP000663828">
    <property type="component" value="Unassembled WGS sequence"/>
</dbReference>
<dbReference type="AlphaFoldDB" id="A0A814R3X3"/>
<dbReference type="EMBL" id="CAJNOR010001358">
    <property type="protein sequence ID" value="CAF1128346.1"/>
    <property type="molecule type" value="Genomic_DNA"/>
</dbReference>